<name>A0ABV3J4T3_9ACTN</name>
<feature type="domain" description="SnoaL-like" evidence="1">
    <location>
        <begin position="16"/>
        <end position="145"/>
    </location>
</feature>
<accession>A0ABV3J4T3</accession>
<evidence type="ECO:0000313" key="3">
    <source>
        <dbReference type="Proteomes" id="UP001552479"/>
    </source>
</evidence>
<dbReference type="Gene3D" id="3.10.450.50">
    <property type="match status" value="1"/>
</dbReference>
<comment type="caution">
    <text evidence="2">The sequence shown here is derived from an EMBL/GenBank/DDBJ whole genome shotgun (WGS) entry which is preliminary data.</text>
</comment>
<protein>
    <submittedName>
        <fullName evidence="2">Nuclear transport factor 2 family protein</fullName>
    </submittedName>
</protein>
<keyword evidence="3" id="KW-1185">Reference proteome</keyword>
<evidence type="ECO:0000259" key="1">
    <source>
        <dbReference type="Pfam" id="PF13577"/>
    </source>
</evidence>
<gene>
    <name evidence="2" type="ORF">AB0L03_33625</name>
</gene>
<evidence type="ECO:0000313" key="2">
    <source>
        <dbReference type="EMBL" id="MEV4927694.1"/>
    </source>
</evidence>
<dbReference type="SUPFAM" id="SSF54427">
    <property type="entry name" value="NTF2-like"/>
    <property type="match status" value="1"/>
</dbReference>
<dbReference type="InterPro" id="IPR032710">
    <property type="entry name" value="NTF2-like_dom_sf"/>
</dbReference>
<dbReference type="Proteomes" id="UP001552479">
    <property type="component" value="Unassembled WGS sequence"/>
</dbReference>
<proteinExistence type="predicted"/>
<dbReference type="InterPro" id="IPR037401">
    <property type="entry name" value="SnoaL-like"/>
</dbReference>
<organism evidence="2 3">
    <name type="scientific">Streptomyces roseoverticillatus</name>
    <dbReference type="NCBI Taxonomy" id="66429"/>
    <lineage>
        <taxon>Bacteria</taxon>
        <taxon>Bacillati</taxon>
        <taxon>Actinomycetota</taxon>
        <taxon>Actinomycetes</taxon>
        <taxon>Kitasatosporales</taxon>
        <taxon>Streptomycetaceae</taxon>
        <taxon>Streptomyces</taxon>
    </lineage>
</organism>
<reference evidence="2 3" key="1">
    <citation type="submission" date="2024-06" db="EMBL/GenBank/DDBJ databases">
        <title>The Natural Products Discovery Center: Release of the First 8490 Sequenced Strains for Exploring Actinobacteria Biosynthetic Diversity.</title>
        <authorList>
            <person name="Kalkreuter E."/>
            <person name="Kautsar S.A."/>
            <person name="Yang D."/>
            <person name="Bader C.D."/>
            <person name="Teijaro C.N."/>
            <person name="Fluegel L."/>
            <person name="Davis C.M."/>
            <person name="Simpson J.R."/>
            <person name="Lauterbach L."/>
            <person name="Steele A.D."/>
            <person name="Gui C."/>
            <person name="Meng S."/>
            <person name="Li G."/>
            <person name="Viehrig K."/>
            <person name="Ye F."/>
            <person name="Su P."/>
            <person name="Kiefer A.F."/>
            <person name="Nichols A."/>
            <person name="Cepeda A.J."/>
            <person name="Yan W."/>
            <person name="Fan B."/>
            <person name="Jiang Y."/>
            <person name="Adhikari A."/>
            <person name="Zheng C.-J."/>
            <person name="Schuster L."/>
            <person name="Cowan T.M."/>
            <person name="Smanski M.J."/>
            <person name="Chevrette M.G."/>
            <person name="De Carvalho L.P.S."/>
            <person name="Shen B."/>
        </authorList>
    </citation>
    <scope>NUCLEOTIDE SEQUENCE [LARGE SCALE GENOMIC DNA]</scope>
    <source>
        <strain evidence="2 3">NPDC053791</strain>
    </source>
</reference>
<dbReference type="RefSeq" id="WP_366090758.1">
    <property type="nucleotide sequence ID" value="NZ_JBFASG010000057.1"/>
</dbReference>
<sequence length="163" mass="18160">MTLQQDELAALSDRVRELGDRAAVNELLDRYIVLLDNQDENGFDGSWPSTVFTDDVRMIFPVGACEGLSDVARLHFVAKNRFDRSLHVSSNHIVTLDGDRAEVRLHVLATHVHHPGPENRPNFDIGGYYEGEAVRTAAGWRLRTWAFHLVWSTGPGPDGCPLG</sequence>
<dbReference type="EMBL" id="JBFASG010000057">
    <property type="protein sequence ID" value="MEV4927694.1"/>
    <property type="molecule type" value="Genomic_DNA"/>
</dbReference>
<dbReference type="Pfam" id="PF13577">
    <property type="entry name" value="SnoaL_4"/>
    <property type="match status" value="1"/>
</dbReference>